<dbReference type="GO" id="GO:0005096">
    <property type="term" value="F:GTPase activator activity"/>
    <property type="evidence" value="ECO:0007669"/>
    <property type="project" value="TreeGrafter"/>
</dbReference>
<dbReference type="SMART" id="SM00164">
    <property type="entry name" value="TBC"/>
    <property type="match status" value="1"/>
</dbReference>
<feature type="region of interest" description="Disordered" evidence="1">
    <location>
        <begin position="450"/>
        <end position="518"/>
    </location>
</feature>
<feature type="compositionally biased region" description="Polar residues" evidence="1">
    <location>
        <begin position="488"/>
        <end position="503"/>
    </location>
</feature>
<evidence type="ECO:0000259" key="2">
    <source>
        <dbReference type="PROSITE" id="PS50086"/>
    </source>
</evidence>
<dbReference type="InterPro" id="IPR035969">
    <property type="entry name" value="Rab-GAP_TBC_sf"/>
</dbReference>
<gene>
    <name evidence="3" type="ORF">FCC1311_032232</name>
</gene>
<reference evidence="3 4" key="1">
    <citation type="submission" date="2017-12" db="EMBL/GenBank/DDBJ databases">
        <title>Sequencing, de novo assembly and annotation of complete genome of a new Thraustochytrid species, strain FCC1311.</title>
        <authorList>
            <person name="Sedici K."/>
            <person name="Godart F."/>
            <person name="Aiese Cigliano R."/>
            <person name="Sanseverino W."/>
            <person name="Barakat M."/>
            <person name="Ortet P."/>
            <person name="Marechal E."/>
            <person name="Cagnac O."/>
            <person name="Amato A."/>
        </authorList>
    </citation>
    <scope>NUCLEOTIDE SEQUENCE [LARGE SCALE GENOMIC DNA]</scope>
</reference>
<dbReference type="PANTHER" id="PTHR47219">
    <property type="entry name" value="RAB GTPASE-ACTIVATING PROTEIN 1-LIKE"/>
    <property type="match status" value="1"/>
</dbReference>
<dbReference type="InterPro" id="IPR000195">
    <property type="entry name" value="Rab-GAP-TBC_dom"/>
</dbReference>
<dbReference type="Pfam" id="PF00566">
    <property type="entry name" value="RabGAP-TBC"/>
    <property type="match status" value="1"/>
</dbReference>
<feature type="region of interest" description="Disordered" evidence="1">
    <location>
        <begin position="1"/>
        <end position="104"/>
    </location>
</feature>
<organism evidence="3 4">
    <name type="scientific">Hondaea fermentalgiana</name>
    <dbReference type="NCBI Taxonomy" id="2315210"/>
    <lineage>
        <taxon>Eukaryota</taxon>
        <taxon>Sar</taxon>
        <taxon>Stramenopiles</taxon>
        <taxon>Bigyra</taxon>
        <taxon>Labyrinthulomycetes</taxon>
        <taxon>Thraustochytrida</taxon>
        <taxon>Thraustochytriidae</taxon>
        <taxon>Hondaea</taxon>
    </lineage>
</organism>
<dbReference type="PROSITE" id="PS50086">
    <property type="entry name" value="TBC_RABGAP"/>
    <property type="match status" value="1"/>
</dbReference>
<dbReference type="SUPFAM" id="SSF47923">
    <property type="entry name" value="Ypt/Rab-GAP domain of gyp1p"/>
    <property type="match status" value="1"/>
</dbReference>
<feature type="compositionally biased region" description="Low complexity" evidence="1">
    <location>
        <begin position="551"/>
        <end position="560"/>
    </location>
</feature>
<dbReference type="EMBL" id="BEYU01000027">
    <property type="protein sequence ID" value="GBG27000.1"/>
    <property type="molecule type" value="Genomic_DNA"/>
</dbReference>
<feature type="compositionally biased region" description="Low complexity" evidence="1">
    <location>
        <begin position="23"/>
        <end position="34"/>
    </location>
</feature>
<sequence>MSASVGGAVSSEQAHLKAGEPLASGATASSPSTPDRLFGAAEFEGDGKGEGTEESNVKRPPEQLKGDASPQSAKGRHGSFFFATGAKWSPPASPTGDRKRGSNLGVLSSLDLDLHRKPRNSSGLKETVLERFEHAEELRKHRNTKLWCYWGMSKEHKELEFIRNWKTRLVARSGALKQTCRHGSLDSAERRSTWLSMADVNVVSKTFKNTVTTYDIVFREKVASCPGCKELHMDHLHNFGARFLRNGGSLWSENLFEKHLLAPEGIKCAKRLMLVLHAKWAIDYCPQIPDMVSICLLYLTEQETFAVIDGILARSRASKRWSSDTEGVLVIPVGKADALVFVRTFVSLFKERLPALYRNLLDLGRDADELDQVVLNWFERFFVGTFPVRYVVRIFDCYMVEGPKVLYRVALTLLKNARSQLLVECAKRKRGEVALSEIIEGVLRSLGVAPDHHNHHSRSAHTIEKQGSRSPSYRLLDFSSATEGGPLATNSRGSRASRMSNLSKEPWAPPSSEASTSSLGKLHDLFSSQSMIDAFIEDDEKASGGEENDDAASASSSDSSLDGIVVKNEAAIEAESPVETGSAKSTEDRFLDVVRSTSLSAHVTRQDFDDDDDLDREEGLLSPRPGSKSGPRGNLLAAQSERFNDVFGVDADGEVLDDPGSPMSPRFLKSVQLEPMSMIEGASTAEYNIAANNLTLRARRHSAPRGVIPFGLDAQAPPENQVIVVEKKYGSKTFYSESSLYKSDSVAGAALMERMIGADVANTRLLHAPQQDSFEFKVFLSGCFSWRSIKRKSLAKYDETSRRIVKADPFARISDPVPTLHFPRHFLDQSAILKNVDMATRLVGWLPLKAQYKFFRQIKLLYTTDRDGRSLDALYEACGKHRVTWTILLIDSGLEASIGSLAFGNVDDAGLGFTSVYDSITAAGNCKSGKVFELAAFGNGTGFCAGNKREQDGKFWTSAVPVAELSKHAHHHLLALNIVHTFWSQMSDGSDLASPGSGSEAPTARQTFLAEHSDEIAHLQESAARTRFVTCSIRSIEFGGRSTAFVSKQGKRVSREEVQDMSDEQFSALELKKELAGPGLTLDQLLDEASSSWCSAYENRPLCMSTDVVSALSTDLIRSFRMGTVEVFGI</sequence>
<feature type="compositionally biased region" description="Acidic residues" evidence="1">
    <location>
        <begin position="541"/>
        <end position="550"/>
    </location>
</feature>
<evidence type="ECO:0000313" key="3">
    <source>
        <dbReference type="EMBL" id="GBG27000.1"/>
    </source>
</evidence>
<dbReference type="Proteomes" id="UP000241890">
    <property type="component" value="Unassembled WGS sequence"/>
</dbReference>
<proteinExistence type="predicted"/>
<dbReference type="Gene3D" id="1.10.472.80">
    <property type="entry name" value="Ypt/Rab-GAP domain of gyp1p, domain 3"/>
    <property type="match status" value="1"/>
</dbReference>
<evidence type="ECO:0000256" key="1">
    <source>
        <dbReference type="SAM" id="MobiDB-lite"/>
    </source>
</evidence>
<dbReference type="OrthoDB" id="26679at2759"/>
<feature type="domain" description="Rab-GAP TBC" evidence="2">
    <location>
        <begin position="184"/>
        <end position="402"/>
    </location>
</feature>
<dbReference type="AlphaFoldDB" id="A0A2R5G7M4"/>
<feature type="region of interest" description="Disordered" evidence="1">
    <location>
        <begin position="541"/>
        <end position="562"/>
    </location>
</feature>
<feature type="region of interest" description="Disordered" evidence="1">
    <location>
        <begin position="604"/>
        <end position="634"/>
    </location>
</feature>
<comment type="caution">
    <text evidence="3">The sequence shown here is derived from an EMBL/GenBank/DDBJ whole genome shotgun (WGS) entry which is preliminary data.</text>
</comment>
<dbReference type="InParanoid" id="A0A2R5G7M4"/>
<dbReference type="PANTHER" id="PTHR47219:SF20">
    <property type="entry name" value="TBC1 DOMAIN FAMILY MEMBER 2B"/>
    <property type="match status" value="1"/>
</dbReference>
<evidence type="ECO:0000313" key="4">
    <source>
        <dbReference type="Proteomes" id="UP000241890"/>
    </source>
</evidence>
<name>A0A2R5G7M4_9STRA</name>
<dbReference type="GO" id="GO:0031267">
    <property type="term" value="F:small GTPase binding"/>
    <property type="evidence" value="ECO:0007669"/>
    <property type="project" value="TreeGrafter"/>
</dbReference>
<protein>
    <submittedName>
        <fullName evidence="3">TBC1 domain family member 1</fullName>
    </submittedName>
</protein>
<feature type="compositionally biased region" description="Basic and acidic residues" evidence="1">
    <location>
        <begin position="45"/>
        <end position="65"/>
    </location>
</feature>
<keyword evidence="4" id="KW-1185">Reference proteome</keyword>
<accession>A0A2R5G7M4</accession>
<dbReference type="InterPro" id="IPR050302">
    <property type="entry name" value="Rab_GAP_TBC_domain"/>
</dbReference>